<name>A0AAF0ZZF4_SOLVR</name>
<evidence type="ECO:0000259" key="1">
    <source>
        <dbReference type="Pfam" id="PF14111"/>
    </source>
</evidence>
<dbReference type="Proteomes" id="UP001234989">
    <property type="component" value="Chromosome 11"/>
</dbReference>
<dbReference type="EMBL" id="CP133622">
    <property type="protein sequence ID" value="WMV54905.1"/>
    <property type="molecule type" value="Genomic_DNA"/>
</dbReference>
<keyword evidence="3" id="KW-1185">Reference proteome</keyword>
<organism evidence="2 3">
    <name type="scientific">Solanum verrucosum</name>
    <dbReference type="NCBI Taxonomy" id="315347"/>
    <lineage>
        <taxon>Eukaryota</taxon>
        <taxon>Viridiplantae</taxon>
        <taxon>Streptophyta</taxon>
        <taxon>Embryophyta</taxon>
        <taxon>Tracheophyta</taxon>
        <taxon>Spermatophyta</taxon>
        <taxon>Magnoliopsida</taxon>
        <taxon>eudicotyledons</taxon>
        <taxon>Gunneridae</taxon>
        <taxon>Pentapetalae</taxon>
        <taxon>asterids</taxon>
        <taxon>lamiids</taxon>
        <taxon>Solanales</taxon>
        <taxon>Solanaceae</taxon>
        <taxon>Solanoideae</taxon>
        <taxon>Solaneae</taxon>
        <taxon>Solanum</taxon>
    </lineage>
</organism>
<accession>A0AAF0ZZF4</accession>
<evidence type="ECO:0000313" key="3">
    <source>
        <dbReference type="Proteomes" id="UP001234989"/>
    </source>
</evidence>
<dbReference type="Pfam" id="PF14111">
    <property type="entry name" value="DUF4283"/>
    <property type="match status" value="1"/>
</dbReference>
<gene>
    <name evidence="2" type="ORF">MTR67_048290</name>
</gene>
<protein>
    <recommendedName>
        <fullName evidence="1">DUF4283 domain-containing protein</fullName>
    </recommendedName>
</protein>
<dbReference type="PANTHER" id="PTHR33233:SF17">
    <property type="entry name" value="DUF4283 DOMAIN-CONTAINING PROTEIN"/>
    <property type="match status" value="1"/>
</dbReference>
<sequence length="173" mass="19685">MSVMGMPFGQSPTAFDKQGLRMDMKLIPRNSVHSWSRIVGRGEATEVLDFSRSKGGLKVKITMDDNKDEVEYWKIAVICYVPGSNPPQLVTEGYFNRFWKGLGIDKIAHVNKGVFLVIIHCPESRSKVVESGVQMFDKKSTVVKPWRSEIDLNKEVIEKVPIWIRLVGLDIKY</sequence>
<reference evidence="2" key="1">
    <citation type="submission" date="2023-08" db="EMBL/GenBank/DDBJ databases">
        <title>A de novo genome assembly of Solanum verrucosum Schlechtendal, a Mexican diploid species geographically isolated from the other diploid A-genome species in potato relatives.</title>
        <authorList>
            <person name="Hosaka K."/>
        </authorList>
    </citation>
    <scope>NUCLEOTIDE SEQUENCE</scope>
    <source>
        <tissue evidence="2">Young leaves</tissue>
    </source>
</reference>
<evidence type="ECO:0000313" key="2">
    <source>
        <dbReference type="EMBL" id="WMV54905.1"/>
    </source>
</evidence>
<feature type="domain" description="DUF4283" evidence="1">
    <location>
        <begin position="71"/>
        <end position="153"/>
    </location>
</feature>
<dbReference type="InterPro" id="IPR025558">
    <property type="entry name" value="DUF4283"/>
</dbReference>
<dbReference type="AlphaFoldDB" id="A0AAF0ZZF4"/>
<dbReference type="PANTHER" id="PTHR33233">
    <property type="entry name" value="ENDONUCLEASE/EXONUCLEASE/PHOSPHATASE"/>
    <property type="match status" value="1"/>
</dbReference>
<proteinExistence type="predicted"/>